<proteinExistence type="inferred from homology"/>
<dbReference type="Pfam" id="PF00067">
    <property type="entry name" value="p450"/>
    <property type="match status" value="2"/>
</dbReference>
<evidence type="ECO:0000256" key="2">
    <source>
        <dbReference type="RuleBase" id="RU000461"/>
    </source>
</evidence>
<keyword evidence="2" id="KW-0479">Metal-binding</keyword>
<dbReference type="InterPro" id="IPR001128">
    <property type="entry name" value="Cyt_P450"/>
</dbReference>
<dbReference type="PANTHER" id="PTHR46696:SF1">
    <property type="entry name" value="CYTOCHROME P450 YJIB-RELATED"/>
    <property type="match status" value="1"/>
</dbReference>
<dbReference type="PRINTS" id="PR00359">
    <property type="entry name" value="BP450"/>
</dbReference>
<dbReference type="PRINTS" id="PR00385">
    <property type="entry name" value="P450"/>
</dbReference>
<keyword evidence="2" id="KW-0408">Iron</keyword>
<dbReference type="SUPFAM" id="SSF48264">
    <property type="entry name" value="Cytochrome P450"/>
    <property type="match status" value="1"/>
</dbReference>
<evidence type="ECO:0000313" key="4">
    <source>
        <dbReference type="Proteomes" id="UP000035366"/>
    </source>
</evidence>
<dbReference type="CDD" id="cd11029">
    <property type="entry name" value="CYP107-like"/>
    <property type="match status" value="1"/>
</dbReference>
<keyword evidence="2" id="KW-0503">Monooxygenase</keyword>
<keyword evidence="2" id="KW-0349">Heme</keyword>
<evidence type="ECO:0000256" key="1">
    <source>
        <dbReference type="ARBA" id="ARBA00010617"/>
    </source>
</evidence>
<dbReference type="InterPro" id="IPR002397">
    <property type="entry name" value="Cyt_P450_B"/>
</dbReference>
<dbReference type="InterPro" id="IPR017972">
    <property type="entry name" value="Cyt_P450_CS"/>
</dbReference>
<dbReference type="PROSITE" id="PS00086">
    <property type="entry name" value="CYTOCHROME_P450"/>
    <property type="match status" value="1"/>
</dbReference>
<dbReference type="InterPro" id="IPR036396">
    <property type="entry name" value="Cyt_P450_sf"/>
</dbReference>
<sequence length="412" mass="44733">MPTDDPYVLDPAGHDIRAEGAQLRARGPVTKVILPGDVPAWSISSHTLLEQLLTDPRVSKDPRQHWPRFIAGKITPEWPLYAWVSVTNMFTAYGSDHRRLRRLVTPAFTARRTAQLLPRVERIVASVLDDLPGAVIDGVVDLRQHFAYVIPTLVITELMGVPEGSIAVGIRACIDNIFNTGLGPEDAAANHHATYHLLNDLIDYRRRKPGNDLTSYLIASGDSNESLTETEVVDTLLLIIAAGHETTVNLLDNAVYALLTSPDQLHLVRTGKVTWTDVIEESLRVDAPVAHLPLRYAVEDITVAGTTILKGDAILASYAAAGQDPEHHGPSAGVFDATREIKDHLAFGYGVHYCLGAPLARMEAATALPTLFQRFPSLALARSAARIEPVPSLISNGHRSLPATLDPVEAGT</sequence>
<protein>
    <submittedName>
        <fullName evidence="3">Cytochrome P450</fullName>
    </submittedName>
</protein>
<accession>A0ABM5TCP7</accession>
<reference evidence="3 4" key="1">
    <citation type="journal article" date="2015" name="ISME J.">
        <title>Draft Genome Sequence of Streptomyces incarnatus NRRL8089, which Produces the Nucleoside Antibiotic Sinefungin.</title>
        <authorList>
            <person name="Oshima K."/>
            <person name="Hattori M."/>
            <person name="Shimizu H."/>
            <person name="Fukuda K."/>
            <person name="Nemoto M."/>
            <person name="Inagaki K."/>
            <person name="Tamura T."/>
        </authorList>
    </citation>
    <scope>NUCLEOTIDE SEQUENCE [LARGE SCALE GENOMIC DNA]</scope>
    <source>
        <strain evidence="3 4">NRRL 8089</strain>
    </source>
</reference>
<comment type="similarity">
    <text evidence="1 2">Belongs to the cytochrome P450 family.</text>
</comment>
<dbReference type="Gene3D" id="1.10.630.10">
    <property type="entry name" value="Cytochrome P450"/>
    <property type="match status" value="1"/>
</dbReference>
<dbReference type="PANTHER" id="PTHR46696">
    <property type="entry name" value="P450, PUTATIVE (EUROFUNG)-RELATED"/>
    <property type="match status" value="1"/>
</dbReference>
<gene>
    <name evidence="3" type="ORF">ABB07_00370</name>
</gene>
<keyword evidence="2" id="KW-0560">Oxidoreductase</keyword>
<organism evidence="3 4">
    <name type="scientific">Streptomyces incarnatus</name>
    <dbReference type="NCBI Taxonomy" id="665007"/>
    <lineage>
        <taxon>Bacteria</taxon>
        <taxon>Bacillati</taxon>
        <taxon>Actinomycetota</taxon>
        <taxon>Actinomycetes</taxon>
        <taxon>Kitasatosporales</taxon>
        <taxon>Streptomycetaceae</taxon>
        <taxon>Streptomyces</taxon>
    </lineage>
</organism>
<dbReference type="Proteomes" id="UP000035366">
    <property type="component" value="Chromosome"/>
</dbReference>
<name>A0ABM5TCP7_9ACTN</name>
<keyword evidence="4" id="KW-1185">Reference proteome</keyword>
<evidence type="ECO:0000313" key="3">
    <source>
        <dbReference type="EMBL" id="AKJ08558.1"/>
    </source>
</evidence>
<dbReference type="EMBL" id="CP011497">
    <property type="protein sequence ID" value="AKJ08558.1"/>
    <property type="molecule type" value="Genomic_DNA"/>
</dbReference>
<dbReference type="RefSeq" id="WP_425264666.1">
    <property type="nucleotide sequence ID" value="NZ_CP011497.1"/>
</dbReference>